<keyword evidence="2" id="KW-1185">Reference proteome</keyword>
<accession>A0ACB9UAC1</accession>
<protein>
    <submittedName>
        <fullName evidence="1">Uncharacterized protein</fullName>
    </submittedName>
</protein>
<sequence>MRMQPPTRSPTGHRGPPWKAGSLPQAEAHASGDRKQSENQQHLNASACKGTGTGSGAGVHPAAGSHAVTARVLSQGGLRTESQHTHACTPERPRARARVRHAPQCSEDSLANHCRLP</sequence>
<comment type="caution">
    <text evidence="1">The sequence shown here is derived from an EMBL/GenBank/DDBJ whole genome shotgun (WGS) entry which is preliminary data.</text>
</comment>
<dbReference type="Proteomes" id="UP001057279">
    <property type="component" value="Linkage Group LG20"/>
</dbReference>
<organism evidence="1 2">
    <name type="scientific">Ovis ammon polii x Ovis aries</name>
    <dbReference type="NCBI Taxonomy" id="2918886"/>
    <lineage>
        <taxon>Eukaryota</taxon>
        <taxon>Metazoa</taxon>
        <taxon>Chordata</taxon>
        <taxon>Craniata</taxon>
        <taxon>Vertebrata</taxon>
        <taxon>Euteleostomi</taxon>
        <taxon>Mammalia</taxon>
        <taxon>Eutheria</taxon>
        <taxon>Laurasiatheria</taxon>
        <taxon>Artiodactyla</taxon>
        <taxon>Ruminantia</taxon>
        <taxon>Pecora</taxon>
        <taxon>Bovidae</taxon>
        <taxon>Caprinae</taxon>
        <taxon>Ovis</taxon>
    </lineage>
</organism>
<gene>
    <name evidence="1" type="ORF">MJG53_016058</name>
</gene>
<proteinExistence type="predicted"/>
<name>A0ACB9UAC1_9CETA</name>
<evidence type="ECO:0000313" key="1">
    <source>
        <dbReference type="EMBL" id="KAI4563484.1"/>
    </source>
</evidence>
<evidence type="ECO:0000313" key="2">
    <source>
        <dbReference type="Proteomes" id="UP001057279"/>
    </source>
</evidence>
<reference evidence="1" key="1">
    <citation type="submission" date="2022-03" db="EMBL/GenBank/DDBJ databases">
        <title>Genomic analyses of argali, domestic sheep and their hybrids provide insights into chromosomal evolution, heterosis and genetic basis of agronomic traits.</title>
        <authorList>
            <person name="Li M."/>
        </authorList>
    </citation>
    <scope>NUCLEOTIDE SEQUENCE</scope>
    <source>
        <strain evidence="1">F1 hybrid</strain>
    </source>
</reference>
<dbReference type="EMBL" id="CM043045">
    <property type="protein sequence ID" value="KAI4563484.1"/>
    <property type="molecule type" value="Genomic_DNA"/>
</dbReference>